<dbReference type="EMBL" id="BPLR01007497">
    <property type="protein sequence ID" value="GIY17322.1"/>
    <property type="molecule type" value="Genomic_DNA"/>
</dbReference>
<evidence type="ECO:0000313" key="2">
    <source>
        <dbReference type="Proteomes" id="UP001054945"/>
    </source>
</evidence>
<reference evidence="1 2" key="1">
    <citation type="submission" date="2021-06" db="EMBL/GenBank/DDBJ databases">
        <title>Caerostris extrusa draft genome.</title>
        <authorList>
            <person name="Kono N."/>
            <person name="Arakawa K."/>
        </authorList>
    </citation>
    <scope>NUCLEOTIDE SEQUENCE [LARGE SCALE GENOMIC DNA]</scope>
</reference>
<protein>
    <submittedName>
        <fullName evidence="1">Uncharacterized protein</fullName>
    </submittedName>
</protein>
<organism evidence="1 2">
    <name type="scientific">Caerostris extrusa</name>
    <name type="common">Bark spider</name>
    <name type="synonym">Caerostris bankana</name>
    <dbReference type="NCBI Taxonomy" id="172846"/>
    <lineage>
        <taxon>Eukaryota</taxon>
        <taxon>Metazoa</taxon>
        <taxon>Ecdysozoa</taxon>
        <taxon>Arthropoda</taxon>
        <taxon>Chelicerata</taxon>
        <taxon>Arachnida</taxon>
        <taxon>Araneae</taxon>
        <taxon>Araneomorphae</taxon>
        <taxon>Entelegynae</taxon>
        <taxon>Araneoidea</taxon>
        <taxon>Araneidae</taxon>
        <taxon>Caerostris</taxon>
    </lineage>
</organism>
<proteinExistence type="predicted"/>
<name>A0AAV4RB41_CAEEX</name>
<keyword evidence="2" id="KW-1185">Reference proteome</keyword>
<evidence type="ECO:0000313" key="1">
    <source>
        <dbReference type="EMBL" id="GIY17322.1"/>
    </source>
</evidence>
<dbReference type="AlphaFoldDB" id="A0AAV4RB41"/>
<dbReference type="Proteomes" id="UP001054945">
    <property type="component" value="Unassembled WGS sequence"/>
</dbReference>
<sequence length="124" mass="13747">MEETHEASQVQNTSVTSHGFPNDSAAPFKGVFFFFCTTPSSPTLSGGVQGTSGSQSKVIGMRRVDEIPKSIAINRAPPPSFESFRRRQPLFPSFYSFTSASRMKRSSFLYLFSRVVFSCIPPLH</sequence>
<comment type="caution">
    <text evidence="1">The sequence shown here is derived from an EMBL/GenBank/DDBJ whole genome shotgun (WGS) entry which is preliminary data.</text>
</comment>
<gene>
    <name evidence="1" type="ORF">CEXT_519671</name>
</gene>
<accession>A0AAV4RB41</accession>